<evidence type="ECO:0000256" key="1">
    <source>
        <dbReference type="SAM" id="MobiDB-lite"/>
    </source>
</evidence>
<keyword evidence="3" id="KW-1185">Reference proteome</keyword>
<dbReference type="OrthoDB" id="1738629at2759"/>
<dbReference type="EMBL" id="JAHUZN010000004">
    <property type="protein sequence ID" value="KAG8495974.1"/>
    <property type="molecule type" value="Genomic_DNA"/>
</dbReference>
<proteinExistence type="predicted"/>
<feature type="region of interest" description="Disordered" evidence="1">
    <location>
        <begin position="65"/>
        <end position="88"/>
    </location>
</feature>
<dbReference type="Proteomes" id="UP000701853">
    <property type="component" value="Chromosome 4"/>
</dbReference>
<organism evidence="2 3">
    <name type="scientific">Gossypium anomalum</name>
    <dbReference type="NCBI Taxonomy" id="47600"/>
    <lineage>
        <taxon>Eukaryota</taxon>
        <taxon>Viridiplantae</taxon>
        <taxon>Streptophyta</taxon>
        <taxon>Embryophyta</taxon>
        <taxon>Tracheophyta</taxon>
        <taxon>Spermatophyta</taxon>
        <taxon>Magnoliopsida</taxon>
        <taxon>eudicotyledons</taxon>
        <taxon>Gunneridae</taxon>
        <taxon>Pentapetalae</taxon>
        <taxon>rosids</taxon>
        <taxon>malvids</taxon>
        <taxon>Malvales</taxon>
        <taxon>Malvaceae</taxon>
        <taxon>Malvoideae</taxon>
        <taxon>Gossypium</taxon>
    </lineage>
</organism>
<reference evidence="2 3" key="1">
    <citation type="journal article" date="2021" name="bioRxiv">
        <title>The Gossypium anomalum genome as a resource for cotton improvement and evolutionary analysis of hybrid incompatibility.</title>
        <authorList>
            <person name="Grover C.E."/>
            <person name="Yuan D."/>
            <person name="Arick M.A."/>
            <person name="Miller E.R."/>
            <person name="Hu G."/>
            <person name="Peterson D.G."/>
            <person name="Wendel J.F."/>
            <person name="Udall J.A."/>
        </authorList>
    </citation>
    <scope>NUCLEOTIDE SEQUENCE [LARGE SCALE GENOMIC DNA]</scope>
    <source>
        <strain evidence="2">JFW-Udall</strain>
        <tissue evidence="2">Leaf</tissue>
    </source>
</reference>
<gene>
    <name evidence="2" type="ORF">CXB51_009478</name>
</gene>
<protein>
    <recommendedName>
        <fullName evidence="4">Gag-pol polyprotein</fullName>
    </recommendedName>
</protein>
<comment type="caution">
    <text evidence="2">The sequence shown here is derived from an EMBL/GenBank/DDBJ whole genome shotgun (WGS) entry which is preliminary data.</text>
</comment>
<evidence type="ECO:0000313" key="3">
    <source>
        <dbReference type="Proteomes" id="UP000701853"/>
    </source>
</evidence>
<dbReference type="AlphaFoldDB" id="A0A8J5YYF0"/>
<name>A0A8J5YYF0_9ROSI</name>
<evidence type="ECO:0000313" key="2">
    <source>
        <dbReference type="EMBL" id="KAG8495974.1"/>
    </source>
</evidence>
<evidence type="ECO:0008006" key="4">
    <source>
        <dbReference type="Google" id="ProtNLM"/>
    </source>
</evidence>
<accession>A0A8J5YYF0</accession>
<sequence>MVEEVPTLACKVEEFSNTKLVRKMLIYLPKRFSIKVTFVKEAKDLKSLAIDDVETSPFFKRGRVFEGGPRSSVEPPSPRAHAPPSDPPYSTVGILKSFIFRRESKGYRQGYLGGECVGVDPCVDHGMIRSLKSRH</sequence>